<evidence type="ECO:0000256" key="1">
    <source>
        <dbReference type="ARBA" id="ARBA00005417"/>
    </source>
</evidence>
<evidence type="ECO:0000259" key="5">
    <source>
        <dbReference type="PROSITE" id="PS50893"/>
    </source>
</evidence>
<dbReference type="InterPro" id="IPR003593">
    <property type="entry name" value="AAA+_ATPase"/>
</dbReference>
<evidence type="ECO:0000313" key="6">
    <source>
        <dbReference type="EMBL" id="EAQ73212.1"/>
    </source>
</evidence>
<keyword evidence="3" id="KW-0547">Nucleotide-binding</keyword>
<dbReference type="HOGENOM" id="CLU_000604_1_11_7"/>
<dbReference type="EMBL" id="CP000538">
    <property type="protein sequence ID" value="EAQ73212.1"/>
    <property type="molecule type" value="Genomic_DNA"/>
</dbReference>
<gene>
    <name evidence="6" type="ordered locus">CJJ81176_0178</name>
</gene>
<keyword evidence="2" id="KW-0813">Transport</keyword>
<dbReference type="InterPro" id="IPR017871">
    <property type="entry name" value="ABC_transporter-like_CS"/>
</dbReference>
<dbReference type="Gene3D" id="3.40.50.300">
    <property type="entry name" value="P-loop containing nucleotide triphosphate hydrolases"/>
    <property type="match status" value="1"/>
</dbReference>
<dbReference type="RefSeq" id="WP_009881802.1">
    <property type="nucleotide sequence ID" value="NC_008787.1"/>
</dbReference>
<sequence>MLFFEISNLNYAYNNEIILKNINLSYDNKDFLSIIGPNGVGKSTLVKLILGLLKSKNEIHFKALQKKEIGYVPQHTLANPNFCPRVLEIVLMGLVSKKIFGFYGKKDKEKAMQALKSVGMEKFWNKTIDSLSGGQRQRVFIARALASECKMLILDEPTASVDNKSAIQIFELLSSLHQKGMGILLICHDINLVLAYSDKIAHLNKELFLHTNTKEKEKSSFLKHLYENHSHFCDVEMSLNTCFCDEKNCDSKKLCEQEFTRRNLKKTEFKKENFCLKFSKENNA</sequence>
<organism evidence="6 7">
    <name type="scientific">Campylobacter jejuni subsp. jejuni serotype O:23/36 (strain 81-176)</name>
    <dbReference type="NCBI Taxonomy" id="354242"/>
    <lineage>
        <taxon>Bacteria</taxon>
        <taxon>Pseudomonadati</taxon>
        <taxon>Campylobacterota</taxon>
        <taxon>Epsilonproteobacteria</taxon>
        <taxon>Campylobacterales</taxon>
        <taxon>Campylobacteraceae</taxon>
        <taxon>Campylobacter</taxon>
    </lineage>
</organism>
<evidence type="ECO:0000256" key="3">
    <source>
        <dbReference type="ARBA" id="ARBA00022741"/>
    </source>
</evidence>
<dbReference type="Proteomes" id="UP000000646">
    <property type="component" value="Chromosome"/>
</dbReference>
<dbReference type="GO" id="GO:0016887">
    <property type="term" value="F:ATP hydrolysis activity"/>
    <property type="evidence" value="ECO:0007669"/>
    <property type="project" value="InterPro"/>
</dbReference>
<dbReference type="Pfam" id="PF00005">
    <property type="entry name" value="ABC_tran"/>
    <property type="match status" value="1"/>
</dbReference>
<dbReference type="FunFam" id="3.40.50.300:FF:000134">
    <property type="entry name" value="Iron-enterobactin ABC transporter ATP-binding protein"/>
    <property type="match status" value="1"/>
</dbReference>
<dbReference type="PROSITE" id="PS00211">
    <property type="entry name" value="ABC_TRANSPORTER_1"/>
    <property type="match status" value="1"/>
</dbReference>
<keyword evidence="4 6" id="KW-0067">ATP-binding</keyword>
<dbReference type="PANTHER" id="PTHR42734:SF17">
    <property type="entry name" value="METAL TRANSPORT SYSTEM ATP-BINDING PROTEIN TM_0124-RELATED"/>
    <property type="match status" value="1"/>
</dbReference>
<dbReference type="InterPro" id="IPR027417">
    <property type="entry name" value="P-loop_NTPase"/>
</dbReference>
<accession>A0A0H3PBC1</accession>
<evidence type="ECO:0000256" key="2">
    <source>
        <dbReference type="ARBA" id="ARBA00022448"/>
    </source>
</evidence>
<dbReference type="InterPro" id="IPR050153">
    <property type="entry name" value="Metal_Ion_Import_ABC"/>
</dbReference>
<dbReference type="KEGG" id="cjj:CJJ81176_0178"/>
<dbReference type="SMART" id="SM00382">
    <property type="entry name" value="AAA"/>
    <property type="match status" value="1"/>
</dbReference>
<dbReference type="eggNOG" id="COG1121">
    <property type="taxonomic scope" value="Bacteria"/>
</dbReference>
<comment type="similarity">
    <text evidence="1">Belongs to the ABC transporter superfamily.</text>
</comment>
<evidence type="ECO:0000313" key="7">
    <source>
        <dbReference type="Proteomes" id="UP000000646"/>
    </source>
</evidence>
<dbReference type="AlphaFoldDB" id="A0A0H3PBC1"/>
<dbReference type="GO" id="GO:0005524">
    <property type="term" value="F:ATP binding"/>
    <property type="evidence" value="ECO:0007669"/>
    <property type="project" value="UniProtKB-KW"/>
</dbReference>
<dbReference type="InterPro" id="IPR003439">
    <property type="entry name" value="ABC_transporter-like_ATP-bd"/>
</dbReference>
<reference evidence="7" key="1">
    <citation type="submission" date="2006-12" db="EMBL/GenBank/DDBJ databases">
        <authorList>
            <person name="Fouts D.E."/>
            <person name="Nelson K.E."/>
            <person name="Sebastian Y."/>
        </authorList>
    </citation>
    <scope>NUCLEOTIDE SEQUENCE [LARGE SCALE GENOMIC DNA]</scope>
    <source>
        <strain evidence="7">81-176</strain>
    </source>
</reference>
<name>A0A0H3PBC1_CAMJJ</name>
<dbReference type="PROSITE" id="PS50893">
    <property type="entry name" value="ABC_TRANSPORTER_2"/>
    <property type="match status" value="1"/>
</dbReference>
<dbReference type="SUPFAM" id="SSF52540">
    <property type="entry name" value="P-loop containing nucleoside triphosphate hydrolases"/>
    <property type="match status" value="1"/>
</dbReference>
<feature type="domain" description="ABC transporter" evidence="5">
    <location>
        <begin position="4"/>
        <end position="230"/>
    </location>
</feature>
<protein>
    <submittedName>
        <fullName evidence="6">Cation ABC transporter, ATP-binding protein</fullName>
    </submittedName>
</protein>
<proteinExistence type="inferred from homology"/>
<evidence type="ECO:0000256" key="4">
    <source>
        <dbReference type="ARBA" id="ARBA00022840"/>
    </source>
</evidence>
<dbReference type="PANTHER" id="PTHR42734">
    <property type="entry name" value="METAL TRANSPORT SYSTEM ATP-BINDING PROTEIN TM_0124-RELATED"/>
    <property type="match status" value="1"/>
</dbReference>
<dbReference type="CDD" id="cd03235">
    <property type="entry name" value="ABC_Metallic_Cations"/>
    <property type="match status" value="1"/>
</dbReference>